<protein>
    <submittedName>
        <fullName evidence="1">Uncharacterized protein</fullName>
    </submittedName>
</protein>
<feature type="non-terminal residue" evidence="1">
    <location>
        <position position="247"/>
    </location>
</feature>
<gene>
    <name evidence="1" type="ORF">NTEN_LOCUS23214</name>
</gene>
<keyword evidence="2" id="KW-1185">Reference proteome</keyword>
<sequence length="247" mass="29036">MAWSCFRKTFYPQHHSSYPVQARKHHLMLLKVSGILLASMDHIIMLDFDKRKPLKCDVRNSKAQRLFGAFDLHYARRRPFCPILHQFRPNCAKHFVAELRANEPQQTQSLSILSQVNKSERTQRRRATAVAKFQLLESRCCISSQSTSNSRFVAESQTWQRRSITMRRVASQRDVPSQRRRITDVYPPSRSSKIVISYWGRCLLELPQMIRQITSVLVDKVQSPCRMQLKEPVQNPDERFDVSRDKY</sequence>
<organism evidence="1 2">
    <name type="scientific">Nesidiocoris tenuis</name>
    <dbReference type="NCBI Taxonomy" id="355587"/>
    <lineage>
        <taxon>Eukaryota</taxon>
        <taxon>Metazoa</taxon>
        <taxon>Ecdysozoa</taxon>
        <taxon>Arthropoda</taxon>
        <taxon>Hexapoda</taxon>
        <taxon>Insecta</taxon>
        <taxon>Pterygota</taxon>
        <taxon>Neoptera</taxon>
        <taxon>Paraneoptera</taxon>
        <taxon>Hemiptera</taxon>
        <taxon>Heteroptera</taxon>
        <taxon>Panheteroptera</taxon>
        <taxon>Cimicomorpha</taxon>
        <taxon>Miridae</taxon>
        <taxon>Dicyphina</taxon>
        <taxon>Nesidiocoris</taxon>
    </lineage>
</organism>
<name>A0A6H5HMG3_9HEMI</name>
<reference evidence="1 2" key="1">
    <citation type="submission" date="2020-02" db="EMBL/GenBank/DDBJ databases">
        <authorList>
            <person name="Ferguson B K."/>
        </authorList>
    </citation>
    <scope>NUCLEOTIDE SEQUENCE [LARGE SCALE GENOMIC DNA]</scope>
</reference>
<evidence type="ECO:0000313" key="2">
    <source>
        <dbReference type="Proteomes" id="UP000479000"/>
    </source>
</evidence>
<evidence type="ECO:0000313" key="1">
    <source>
        <dbReference type="EMBL" id="CAB0019502.1"/>
    </source>
</evidence>
<dbReference type="AlphaFoldDB" id="A0A6H5HMG3"/>
<dbReference type="EMBL" id="CADCXU010033970">
    <property type="protein sequence ID" value="CAB0019502.1"/>
    <property type="molecule type" value="Genomic_DNA"/>
</dbReference>
<proteinExistence type="predicted"/>
<dbReference type="Proteomes" id="UP000479000">
    <property type="component" value="Unassembled WGS sequence"/>
</dbReference>
<accession>A0A6H5HMG3</accession>